<evidence type="ECO:0000256" key="1">
    <source>
        <dbReference type="SAM" id="MobiDB-lite"/>
    </source>
</evidence>
<sequence length="104" mass="11341">MTGTDGMADGAEGLTADQAQQAETIIRMLRESARNQPESTDPLPSWVPDFVQAMGPRLTEALEQRDSDRALAILMVLMREVPGGFHAMAKAMEQVFLGSDLPPR</sequence>
<name>A0ABW3QGG6_9PSEU</name>
<protein>
    <submittedName>
        <fullName evidence="2">Uncharacterized protein</fullName>
    </submittedName>
</protein>
<keyword evidence="3" id="KW-1185">Reference proteome</keyword>
<accession>A0ABW3QGG6</accession>
<reference evidence="3" key="1">
    <citation type="journal article" date="2019" name="Int. J. Syst. Evol. Microbiol.">
        <title>The Global Catalogue of Microorganisms (GCM) 10K type strain sequencing project: providing services to taxonomists for standard genome sequencing and annotation.</title>
        <authorList>
            <consortium name="The Broad Institute Genomics Platform"/>
            <consortium name="The Broad Institute Genome Sequencing Center for Infectious Disease"/>
            <person name="Wu L."/>
            <person name="Ma J."/>
        </authorList>
    </citation>
    <scope>NUCLEOTIDE SEQUENCE [LARGE SCALE GENOMIC DNA]</scope>
    <source>
        <strain evidence="3">CCUG 60214</strain>
    </source>
</reference>
<dbReference type="Proteomes" id="UP001597168">
    <property type="component" value="Unassembled WGS sequence"/>
</dbReference>
<dbReference type="EMBL" id="JBHTLK010000005">
    <property type="protein sequence ID" value="MFD1145947.1"/>
    <property type="molecule type" value="Genomic_DNA"/>
</dbReference>
<comment type="caution">
    <text evidence="2">The sequence shown here is derived from an EMBL/GenBank/DDBJ whole genome shotgun (WGS) entry which is preliminary data.</text>
</comment>
<organism evidence="2 3">
    <name type="scientific">Saccharothrix hoggarensis</name>
    <dbReference type="NCBI Taxonomy" id="913853"/>
    <lineage>
        <taxon>Bacteria</taxon>
        <taxon>Bacillati</taxon>
        <taxon>Actinomycetota</taxon>
        <taxon>Actinomycetes</taxon>
        <taxon>Pseudonocardiales</taxon>
        <taxon>Pseudonocardiaceae</taxon>
        <taxon>Saccharothrix</taxon>
    </lineage>
</organism>
<evidence type="ECO:0000313" key="2">
    <source>
        <dbReference type="EMBL" id="MFD1145947.1"/>
    </source>
</evidence>
<dbReference type="RefSeq" id="WP_380719189.1">
    <property type="nucleotide sequence ID" value="NZ_JBHTLK010000005.1"/>
</dbReference>
<gene>
    <name evidence="2" type="ORF">ACFQ3T_02280</name>
</gene>
<proteinExistence type="predicted"/>
<evidence type="ECO:0000313" key="3">
    <source>
        <dbReference type="Proteomes" id="UP001597168"/>
    </source>
</evidence>
<feature type="region of interest" description="Disordered" evidence="1">
    <location>
        <begin position="1"/>
        <end position="21"/>
    </location>
</feature>